<dbReference type="CDD" id="cd05244">
    <property type="entry name" value="BVR-B_like_SDR_a"/>
    <property type="match status" value="1"/>
</dbReference>
<dbReference type="PANTHER" id="PTHR43355">
    <property type="entry name" value="FLAVIN REDUCTASE (NADPH)"/>
    <property type="match status" value="1"/>
</dbReference>
<keyword evidence="3" id="KW-1185">Reference proteome</keyword>
<dbReference type="OrthoDB" id="9785372at2"/>
<dbReference type="Pfam" id="PF13460">
    <property type="entry name" value="NAD_binding_10"/>
    <property type="match status" value="1"/>
</dbReference>
<evidence type="ECO:0000313" key="3">
    <source>
        <dbReference type="Proteomes" id="UP000030635"/>
    </source>
</evidence>
<evidence type="ECO:0000259" key="1">
    <source>
        <dbReference type="Pfam" id="PF13460"/>
    </source>
</evidence>
<dbReference type="GO" id="GO:0016646">
    <property type="term" value="F:oxidoreductase activity, acting on the CH-NH group of donors, NAD or NADP as acceptor"/>
    <property type="evidence" value="ECO:0007669"/>
    <property type="project" value="TreeGrafter"/>
</dbReference>
<protein>
    <submittedName>
        <fullName evidence="2">NADH(P)-binding family protein</fullName>
    </submittedName>
</protein>
<dbReference type="eggNOG" id="COG2910">
    <property type="taxonomic scope" value="Bacteria"/>
</dbReference>
<gene>
    <name evidence="2" type="ORF">U729_2118</name>
</gene>
<proteinExistence type="predicted"/>
<dbReference type="Gene3D" id="3.40.50.720">
    <property type="entry name" value="NAD(P)-binding Rossmann-like Domain"/>
    <property type="match status" value="1"/>
</dbReference>
<organism evidence="2 3">
    <name type="scientific">Clostridium baratii str. Sullivan</name>
    <dbReference type="NCBI Taxonomy" id="1415775"/>
    <lineage>
        <taxon>Bacteria</taxon>
        <taxon>Bacillati</taxon>
        <taxon>Bacillota</taxon>
        <taxon>Clostridia</taxon>
        <taxon>Eubacteriales</taxon>
        <taxon>Clostridiaceae</taxon>
        <taxon>Clostridium</taxon>
    </lineage>
</organism>
<reference evidence="2 3" key="1">
    <citation type="journal article" date="2015" name="Infect. Genet. Evol.">
        <title>Genomic sequences of six botulinum neurotoxin-producing strains representing three clostridial species illustrate the mobility and diversity of botulinum neurotoxin genes.</title>
        <authorList>
            <person name="Smith T.J."/>
            <person name="Hill K.K."/>
            <person name="Xie G."/>
            <person name="Foley B.T."/>
            <person name="Williamson C.H."/>
            <person name="Foster J.T."/>
            <person name="Johnson S.L."/>
            <person name="Chertkov O."/>
            <person name="Teshima H."/>
            <person name="Gibbons H.S."/>
            <person name="Johnsky L.A."/>
            <person name="Karavis M.A."/>
            <person name="Smith L.A."/>
        </authorList>
    </citation>
    <scope>NUCLEOTIDE SEQUENCE [LARGE SCALE GENOMIC DNA]</scope>
    <source>
        <strain evidence="2">Sullivan</strain>
    </source>
</reference>
<dbReference type="RefSeq" id="WP_039314634.1">
    <property type="nucleotide sequence ID" value="NZ_CP006905.1"/>
</dbReference>
<dbReference type="PANTHER" id="PTHR43355:SF2">
    <property type="entry name" value="FLAVIN REDUCTASE (NADPH)"/>
    <property type="match status" value="1"/>
</dbReference>
<name>A0A0A7FXF0_9CLOT</name>
<accession>A0A0A7FXF0</accession>
<dbReference type="AlphaFoldDB" id="A0A0A7FXF0"/>
<dbReference type="InterPro" id="IPR016040">
    <property type="entry name" value="NAD(P)-bd_dom"/>
</dbReference>
<sequence length="208" mass="22611">MKLAVIGSNGRVGRLIVKEALSKGYDVTGIVRNETVSDIPVITKDIMGLTTEDLKGFDAVVNCFGVWDESQFDLYTTTTKHLCDILSGSDVRLLIVGGAGSLYTDKTHTVQVLETEGFPAEYKALATAASEALTYLRTRNDVKWTYLSPAGFFDAEGARTGSYVLGGEEALTNSKGESYISYADYAIAMVDELANPKHIQKRFSVISE</sequence>
<dbReference type="Proteomes" id="UP000030635">
    <property type="component" value="Chromosome"/>
</dbReference>
<evidence type="ECO:0000313" key="2">
    <source>
        <dbReference type="EMBL" id="AIY83625.1"/>
    </source>
</evidence>
<feature type="domain" description="NAD(P)-binding" evidence="1">
    <location>
        <begin position="7"/>
        <end position="196"/>
    </location>
</feature>
<dbReference type="SUPFAM" id="SSF51735">
    <property type="entry name" value="NAD(P)-binding Rossmann-fold domains"/>
    <property type="match status" value="1"/>
</dbReference>
<dbReference type="HOGENOM" id="CLU_025711_3_2_9"/>
<dbReference type="InterPro" id="IPR036291">
    <property type="entry name" value="NAD(P)-bd_dom_sf"/>
</dbReference>
<dbReference type="KEGG" id="cbv:U729_2118"/>
<dbReference type="InterPro" id="IPR051606">
    <property type="entry name" value="Polyketide_Oxido-like"/>
</dbReference>
<dbReference type="EMBL" id="CP006905">
    <property type="protein sequence ID" value="AIY83625.1"/>
    <property type="molecule type" value="Genomic_DNA"/>
</dbReference>